<dbReference type="PANTHER" id="PTHR34984:SF1">
    <property type="entry name" value="CARBON STORAGE REGULATOR"/>
    <property type="match status" value="1"/>
</dbReference>
<dbReference type="OrthoDB" id="289081at2"/>
<evidence type="ECO:0000256" key="5">
    <source>
        <dbReference type="SAM" id="MobiDB-lite"/>
    </source>
</evidence>
<dbReference type="GO" id="GO:0044781">
    <property type="term" value="P:bacterial-type flagellum organization"/>
    <property type="evidence" value="ECO:0007669"/>
    <property type="project" value="UniProtKB-KW"/>
</dbReference>
<reference evidence="6 7" key="1">
    <citation type="submission" date="2019-02" db="EMBL/GenBank/DDBJ databases">
        <title>Deep-cultivation of Planctomycetes and their phenomic and genomic characterization uncovers novel biology.</title>
        <authorList>
            <person name="Wiegand S."/>
            <person name="Jogler M."/>
            <person name="Boedeker C."/>
            <person name="Pinto D."/>
            <person name="Vollmers J."/>
            <person name="Rivas-Marin E."/>
            <person name="Kohn T."/>
            <person name="Peeters S.H."/>
            <person name="Heuer A."/>
            <person name="Rast P."/>
            <person name="Oberbeckmann S."/>
            <person name="Bunk B."/>
            <person name="Jeske O."/>
            <person name="Meyerdierks A."/>
            <person name="Storesund J.E."/>
            <person name="Kallscheuer N."/>
            <person name="Luecker S."/>
            <person name="Lage O.M."/>
            <person name="Pohl T."/>
            <person name="Merkel B.J."/>
            <person name="Hornburger P."/>
            <person name="Mueller R.-W."/>
            <person name="Bruemmer F."/>
            <person name="Labrenz M."/>
            <person name="Spormann A.M."/>
            <person name="Op den Camp H."/>
            <person name="Overmann J."/>
            <person name="Amann R."/>
            <person name="Jetten M.S.M."/>
            <person name="Mascher T."/>
            <person name="Medema M.H."/>
            <person name="Devos D.P."/>
            <person name="Kaster A.-K."/>
            <person name="Ovreas L."/>
            <person name="Rohde M."/>
            <person name="Galperin M.Y."/>
            <person name="Jogler C."/>
        </authorList>
    </citation>
    <scope>NUCLEOTIDE SEQUENCE [LARGE SCALE GENOMIC DNA]</scope>
    <source>
        <strain evidence="6 7">ElP</strain>
    </source>
</reference>
<proteinExistence type="inferred from homology"/>
<organism evidence="6 7">
    <name type="scientific">Tautonia plasticadhaerens</name>
    <dbReference type="NCBI Taxonomy" id="2527974"/>
    <lineage>
        <taxon>Bacteria</taxon>
        <taxon>Pseudomonadati</taxon>
        <taxon>Planctomycetota</taxon>
        <taxon>Planctomycetia</taxon>
        <taxon>Isosphaerales</taxon>
        <taxon>Isosphaeraceae</taxon>
        <taxon>Tautonia</taxon>
    </lineage>
</organism>
<dbReference type="Pfam" id="PF02599">
    <property type="entry name" value="CsrA"/>
    <property type="match status" value="1"/>
</dbReference>
<dbReference type="GO" id="GO:0006109">
    <property type="term" value="P:regulation of carbohydrate metabolic process"/>
    <property type="evidence" value="ECO:0007669"/>
    <property type="project" value="InterPro"/>
</dbReference>
<dbReference type="GO" id="GO:0048027">
    <property type="term" value="F:mRNA 5'-UTR binding"/>
    <property type="evidence" value="ECO:0007669"/>
    <property type="project" value="UniProtKB-UniRule"/>
</dbReference>
<dbReference type="GO" id="GO:0006402">
    <property type="term" value="P:mRNA catabolic process"/>
    <property type="evidence" value="ECO:0007669"/>
    <property type="project" value="InterPro"/>
</dbReference>
<dbReference type="GO" id="GO:0045947">
    <property type="term" value="P:negative regulation of translational initiation"/>
    <property type="evidence" value="ECO:0007669"/>
    <property type="project" value="UniProtKB-UniRule"/>
</dbReference>
<dbReference type="RefSeq" id="WP_145276195.1">
    <property type="nucleotide sequence ID" value="NZ_CP036426.1"/>
</dbReference>
<evidence type="ECO:0000256" key="2">
    <source>
        <dbReference type="ARBA" id="ARBA00022845"/>
    </source>
</evidence>
<keyword evidence="7" id="KW-1185">Reference proteome</keyword>
<dbReference type="EMBL" id="CP036426">
    <property type="protein sequence ID" value="QDV38012.1"/>
    <property type="molecule type" value="Genomic_DNA"/>
</dbReference>
<dbReference type="Proteomes" id="UP000317835">
    <property type="component" value="Chromosome"/>
</dbReference>
<protein>
    <recommendedName>
        <fullName evidence="4">Translational regulator CsrA</fullName>
    </recommendedName>
</protein>
<dbReference type="InterPro" id="IPR036107">
    <property type="entry name" value="CsrA_sf"/>
</dbReference>
<gene>
    <name evidence="4" type="primary">csrA</name>
    <name evidence="6" type="ORF">ElP_59600</name>
</gene>
<evidence type="ECO:0000313" key="7">
    <source>
        <dbReference type="Proteomes" id="UP000317835"/>
    </source>
</evidence>
<comment type="similarity">
    <text evidence="4">Belongs to the CsrA/RsmA family.</text>
</comment>
<dbReference type="GO" id="GO:1902208">
    <property type="term" value="P:regulation of bacterial-type flagellum assembly"/>
    <property type="evidence" value="ECO:0007669"/>
    <property type="project" value="UniProtKB-UniRule"/>
</dbReference>
<dbReference type="GO" id="GO:0005829">
    <property type="term" value="C:cytosol"/>
    <property type="evidence" value="ECO:0007669"/>
    <property type="project" value="TreeGrafter"/>
</dbReference>
<dbReference type="KEGG" id="tpla:ElP_59600"/>
<keyword evidence="4" id="KW-0678">Repressor</keyword>
<comment type="subunit">
    <text evidence="4">Homodimer; the beta-strands of each monomer intercalate to form a hydrophobic core, while the alpha-helices form wings that extend away from the core.</text>
</comment>
<evidence type="ECO:0000313" key="6">
    <source>
        <dbReference type="EMBL" id="QDV38012.1"/>
    </source>
</evidence>
<dbReference type="AlphaFoldDB" id="A0A518HAX4"/>
<dbReference type="Gene3D" id="2.60.40.4380">
    <property type="entry name" value="Translational regulator CsrA"/>
    <property type="match status" value="1"/>
</dbReference>
<evidence type="ECO:0000256" key="1">
    <source>
        <dbReference type="ARBA" id="ARBA00022490"/>
    </source>
</evidence>
<name>A0A518HAX4_9BACT</name>
<keyword evidence="4" id="KW-1005">Bacterial flagellum biogenesis</keyword>
<keyword evidence="3 4" id="KW-0694">RNA-binding</keyword>
<evidence type="ECO:0000256" key="3">
    <source>
        <dbReference type="ARBA" id="ARBA00022884"/>
    </source>
</evidence>
<comment type="function">
    <text evidence="4">A translational regulator that binds mRNA to regulate translation initiation and/or mRNA stability. Usually binds in the 5'-UTR at or near the Shine-Dalgarno sequence preventing ribosome-binding, thus repressing translation. Its main target seems to be the major flagellin gene, while its function is anatagonized by FliW.</text>
</comment>
<accession>A0A518HAX4</accession>
<dbReference type="InterPro" id="IPR003751">
    <property type="entry name" value="CsrA"/>
</dbReference>
<keyword evidence="2 4" id="KW-0810">Translation regulation</keyword>
<dbReference type="HAMAP" id="MF_00167">
    <property type="entry name" value="CsrA"/>
    <property type="match status" value="1"/>
</dbReference>
<dbReference type="SUPFAM" id="SSF117130">
    <property type="entry name" value="CsrA-like"/>
    <property type="match status" value="1"/>
</dbReference>
<feature type="region of interest" description="Disordered" evidence="5">
    <location>
        <begin position="47"/>
        <end position="68"/>
    </location>
</feature>
<comment type="subcellular location">
    <subcellularLocation>
        <location evidence="4">Cytoplasm</location>
    </subcellularLocation>
</comment>
<keyword evidence="1 4" id="KW-0963">Cytoplasm</keyword>
<dbReference type="PANTHER" id="PTHR34984">
    <property type="entry name" value="CARBON STORAGE REGULATOR"/>
    <property type="match status" value="1"/>
</dbReference>
<evidence type="ECO:0000256" key="4">
    <source>
        <dbReference type="HAMAP-Rule" id="MF_00167"/>
    </source>
</evidence>
<sequence length="68" mass="7178">MLVLSRKLEQRIVLGDGIRITVVAIEGGRVRLGIEAPPQVAVVRAEIAGEGGGPSRPDRRGPAGPRRT</sequence>